<dbReference type="GO" id="GO:0047627">
    <property type="term" value="F:adenylylsulfatase activity"/>
    <property type="evidence" value="ECO:0007669"/>
    <property type="project" value="UniProtKB-ARBA"/>
</dbReference>
<dbReference type="CDD" id="cd01276">
    <property type="entry name" value="PKCI_related"/>
    <property type="match status" value="1"/>
</dbReference>
<dbReference type="Gene3D" id="3.30.428.10">
    <property type="entry name" value="HIT-like"/>
    <property type="match status" value="1"/>
</dbReference>
<dbReference type="FunFam" id="3.30.428.10:FF:000005">
    <property type="entry name" value="Histidine triad nucleotide-binding protein 1"/>
    <property type="match status" value="1"/>
</dbReference>
<dbReference type="PRINTS" id="PR00332">
    <property type="entry name" value="HISTRIAD"/>
</dbReference>
<dbReference type="InterPro" id="IPR036265">
    <property type="entry name" value="HIT-like_sf"/>
</dbReference>
<sequence length="138" mass="15208">MATPHDEVLAAQEAHLRGLDDADERTIFDKIVAKEIPATILYEDALAMAFRDVNPQAKTHFLVIPKIRAGLTRLSKATEEHKTLLGHLMYTASVVAKQENLDAGYRCVINDGVEGCQSVYHLHVHVIGGQQLSWPPGV</sequence>
<dbReference type="PANTHER" id="PTHR23089">
    <property type="entry name" value="HISTIDINE TRIAD HIT PROTEIN"/>
    <property type="match status" value="1"/>
</dbReference>
<feature type="domain" description="HIT" evidence="4">
    <location>
        <begin position="27"/>
        <end position="138"/>
    </location>
</feature>
<dbReference type="SUPFAM" id="SSF54197">
    <property type="entry name" value="HIT-like"/>
    <property type="match status" value="1"/>
</dbReference>
<dbReference type="InterPro" id="IPR001310">
    <property type="entry name" value="Histidine_triad_HIT"/>
</dbReference>
<dbReference type="Pfam" id="PF01230">
    <property type="entry name" value="HIT"/>
    <property type="match status" value="1"/>
</dbReference>
<dbReference type="STRING" id="436017.A4S370"/>
<dbReference type="PROSITE" id="PS00892">
    <property type="entry name" value="HIT_1"/>
    <property type="match status" value="1"/>
</dbReference>
<keyword evidence="6" id="KW-1185">Reference proteome</keyword>
<dbReference type="Gramene" id="ABO98160">
    <property type="protein sequence ID" value="ABO98160"/>
    <property type="gene ID" value="OSTLU_33695"/>
</dbReference>
<dbReference type="RefSeq" id="XP_001419867.1">
    <property type="nucleotide sequence ID" value="XM_001419830.1"/>
</dbReference>
<dbReference type="PROSITE" id="PS51084">
    <property type="entry name" value="HIT_2"/>
    <property type="match status" value="1"/>
</dbReference>
<feature type="active site" description="Tele-AMP-histidine intermediate" evidence="1">
    <location>
        <position position="123"/>
    </location>
</feature>
<evidence type="ECO:0000256" key="1">
    <source>
        <dbReference type="PIRSR" id="PIRSR601310-1"/>
    </source>
</evidence>
<dbReference type="Proteomes" id="UP000001568">
    <property type="component" value="Chromosome 9"/>
</dbReference>
<evidence type="ECO:0000313" key="5">
    <source>
        <dbReference type="EMBL" id="ABO98160.1"/>
    </source>
</evidence>
<dbReference type="OrthoDB" id="672793at2759"/>
<dbReference type="InterPro" id="IPR019808">
    <property type="entry name" value="Histidine_triad_CS"/>
</dbReference>
<evidence type="ECO:0000256" key="3">
    <source>
        <dbReference type="PROSITE-ProRule" id="PRU00464"/>
    </source>
</evidence>
<organism evidence="5 6">
    <name type="scientific">Ostreococcus lucimarinus (strain CCE9901)</name>
    <dbReference type="NCBI Taxonomy" id="436017"/>
    <lineage>
        <taxon>Eukaryota</taxon>
        <taxon>Viridiplantae</taxon>
        <taxon>Chlorophyta</taxon>
        <taxon>Mamiellophyceae</taxon>
        <taxon>Mamiellales</taxon>
        <taxon>Bathycoccaceae</taxon>
        <taxon>Ostreococcus</taxon>
    </lineage>
</organism>
<protein>
    <recommendedName>
        <fullName evidence="4">HIT domain-containing protein</fullName>
    </recommendedName>
</protein>
<dbReference type="InterPro" id="IPR011146">
    <property type="entry name" value="HIT-like"/>
</dbReference>
<proteinExistence type="predicted"/>
<dbReference type="AlphaFoldDB" id="A4S370"/>
<accession>A4S370</accession>
<dbReference type="HOGENOM" id="CLU_056776_8_0_1"/>
<dbReference type="OMA" id="FRMVVNN"/>
<feature type="short sequence motif" description="Histidine triad motif" evidence="2 3">
    <location>
        <begin position="121"/>
        <end position="125"/>
    </location>
</feature>
<evidence type="ECO:0000256" key="2">
    <source>
        <dbReference type="PIRSR" id="PIRSR601310-3"/>
    </source>
</evidence>
<evidence type="ECO:0000259" key="4">
    <source>
        <dbReference type="PROSITE" id="PS51084"/>
    </source>
</evidence>
<dbReference type="KEGG" id="olu:OSTLU_33695"/>
<dbReference type="EMBL" id="CP000589">
    <property type="protein sequence ID" value="ABO98160.1"/>
    <property type="molecule type" value="Genomic_DNA"/>
</dbReference>
<gene>
    <name evidence="5" type="ORF">OSTLU_33695</name>
</gene>
<reference evidence="5 6" key="1">
    <citation type="journal article" date="2007" name="Proc. Natl. Acad. Sci. U.S.A.">
        <title>The tiny eukaryote Ostreococcus provides genomic insights into the paradox of plankton speciation.</title>
        <authorList>
            <person name="Palenik B."/>
            <person name="Grimwood J."/>
            <person name="Aerts A."/>
            <person name="Rouze P."/>
            <person name="Salamov A."/>
            <person name="Putnam N."/>
            <person name="Dupont C."/>
            <person name="Jorgensen R."/>
            <person name="Derelle E."/>
            <person name="Rombauts S."/>
            <person name="Zhou K."/>
            <person name="Otillar R."/>
            <person name="Merchant S.S."/>
            <person name="Podell S."/>
            <person name="Gaasterland T."/>
            <person name="Napoli C."/>
            <person name="Gendler K."/>
            <person name="Manuell A."/>
            <person name="Tai V."/>
            <person name="Vallon O."/>
            <person name="Piganeau G."/>
            <person name="Jancek S."/>
            <person name="Heijde M."/>
            <person name="Jabbari K."/>
            <person name="Bowler C."/>
            <person name="Lohr M."/>
            <person name="Robbens S."/>
            <person name="Werner G."/>
            <person name="Dubchak I."/>
            <person name="Pazour G.J."/>
            <person name="Ren Q."/>
            <person name="Paulsen I."/>
            <person name="Delwiche C."/>
            <person name="Schmutz J."/>
            <person name="Rokhsar D."/>
            <person name="Van de Peer Y."/>
            <person name="Moreau H."/>
            <person name="Grigoriev I.V."/>
        </authorList>
    </citation>
    <scope>NUCLEOTIDE SEQUENCE [LARGE SCALE GENOMIC DNA]</scope>
    <source>
        <strain evidence="5 6">CCE9901</strain>
    </source>
</reference>
<dbReference type="GeneID" id="5003694"/>
<dbReference type="eggNOG" id="KOG3275">
    <property type="taxonomic scope" value="Eukaryota"/>
</dbReference>
<evidence type="ECO:0000313" key="6">
    <source>
        <dbReference type="Proteomes" id="UP000001568"/>
    </source>
</evidence>
<name>A4S370_OSTLU</name>